<dbReference type="OrthoDB" id="9759608at2"/>
<dbReference type="PANTHER" id="PTHR11365">
    <property type="entry name" value="5-OXOPROLINASE RELATED"/>
    <property type="match status" value="1"/>
</dbReference>
<dbReference type="PANTHER" id="PTHR11365:SF23">
    <property type="entry name" value="HYPOTHETICAL 5-OXOPROLINASE (EUROFUNG)-RELATED"/>
    <property type="match status" value="1"/>
</dbReference>
<dbReference type="InterPro" id="IPR008040">
    <property type="entry name" value="Hydant_A_N"/>
</dbReference>
<dbReference type="EMBL" id="LYMM01000002">
    <property type="protein sequence ID" value="PNU06386.1"/>
    <property type="molecule type" value="Genomic_DNA"/>
</dbReference>
<dbReference type="AlphaFoldDB" id="A0A2K2G5S4"/>
<dbReference type="InterPro" id="IPR049517">
    <property type="entry name" value="ACX-like_C"/>
</dbReference>
<protein>
    <submittedName>
        <fullName evidence="4">Methylhydantoinase</fullName>
    </submittedName>
</protein>
<dbReference type="InterPro" id="IPR002821">
    <property type="entry name" value="Hydantoinase_A"/>
</dbReference>
<feature type="domain" description="Hydantoinase A/oxoprolinase" evidence="1">
    <location>
        <begin position="205"/>
        <end position="502"/>
    </location>
</feature>
<organism evidence="4 5">
    <name type="scientific">Novosphingobium guangzhouense</name>
    <dbReference type="NCBI Taxonomy" id="1850347"/>
    <lineage>
        <taxon>Bacteria</taxon>
        <taxon>Pseudomonadati</taxon>
        <taxon>Pseudomonadota</taxon>
        <taxon>Alphaproteobacteria</taxon>
        <taxon>Sphingomonadales</taxon>
        <taxon>Sphingomonadaceae</taxon>
        <taxon>Novosphingobium</taxon>
    </lineage>
</organism>
<feature type="domain" description="Hydantoinase/oxoprolinase N-terminal" evidence="2">
    <location>
        <begin position="4"/>
        <end position="184"/>
    </location>
</feature>
<proteinExistence type="predicted"/>
<dbReference type="Proteomes" id="UP000236327">
    <property type="component" value="Unassembled WGS sequence"/>
</dbReference>
<evidence type="ECO:0000313" key="5">
    <source>
        <dbReference type="Proteomes" id="UP000236327"/>
    </source>
</evidence>
<reference evidence="4 5" key="1">
    <citation type="submission" date="2016-05" db="EMBL/GenBank/DDBJ databases">
        <title>Complete genome sequence of Novosphingobium guangzhouense SA925(T).</title>
        <authorList>
            <person name="Sha S."/>
        </authorList>
    </citation>
    <scope>NUCLEOTIDE SEQUENCE [LARGE SCALE GENOMIC DNA]</scope>
    <source>
        <strain evidence="4 5">SA925</strain>
    </source>
</reference>
<gene>
    <name evidence="4" type="ORF">A8V01_02205</name>
</gene>
<accession>A0A2K2G5S4</accession>
<evidence type="ECO:0000259" key="1">
    <source>
        <dbReference type="Pfam" id="PF01968"/>
    </source>
</evidence>
<comment type="caution">
    <text evidence="4">The sequence shown here is derived from an EMBL/GenBank/DDBJ whole genome shotgun (WGS) entry which is preliminary data.</text>
</comment>
<sequence length="701" mass="75520">MAYRVGIDIGGTFTDFALLKGDEVVVHKNLSTPEDRSLGVMEGLGRLAEQEGLSLPDFLSRCDAIVHGTTVADNTLIEMNGALTGLITTEGFRDEIEYRRGFKEDIWDVRLEPPRQITPRRRRLTVPERVLHDGSVHRALDEDALREACRKLRLQNVEAVAISFLFSFVNPDHERRAHEIVRQEIQNAYVCASHEVLPRAPEYDRTSTTVVNAYVGPRVTGYLEKLVQRLADGGYRRQLMVMQASGGVMSRDYIEGAPIRVLASGPAGGVIGSAHCGAAKGCPNLLCVDMGGTSYDMSLVIDGQAPAEAGWNMHHRYLVGVPMVKVETLGAGGGSICHVNGGMLQVGPRSAGSEPGPICYGRGGTEPTVTDALVMLGILSTDQGFAGGSFTLSRKGVVEAFRALARDLGHANDKQGANDEQGAEQAAFDCWRVVNAAMSQGVRRTTAGKGIDPRDLVMLAYGGNGPAFAAIQAEELGIEKVLIPKASPTFSALGTLVANPTIDEERSYIASSAALDLDRIRALWSQLCERADRHFSAAGFSPGSVQASYQLNMRYPGQNFSLSFPVEGDAPLHDLGFVDEGFPARAITLFNARHMAEYGHVRENEVPEISGVRLAARVETPSPKAAGGFVSKGPPPPPQRTRRANLGRGFAMVPIHSGRSLSPGMELQGPAIIEETFTTIVVYPGWTAQVDDAGDYQLVRC</sequence>
<dbReference type="GO" id="GO:0005829">
    <property type="term" value="C:cytosol"/>
    <property type="evidence" value="ECO:0007669"/>
    <property type="project" value="TreeGrafter"/>
</dbReference>
<dbReference type="Pfam" id="PF05378">
    <property type="entry name" value="Hydant_A_N"/>
    <property type="match status" value="1"/>
</dbReference>
<dbReference type="InterPro" id="IPR043129">
    <property type="entry name" value="ATPase_NBD"/>
</dbReference>
<dbReference type="RefSeq" id="WP_103094325.1">
    <property type="nucleotide sequence ID" value="NZ_LYMM01000002.1"/>
</dbReference>
<dbReference type="GO" id="GO:0006749">
    <property type="term" value="P:glutathione metabolic process"/>
    <property type="evidence" value="ECO:0007669"/>
    <property type="project" value="TreeGrafter"/>
</dbReference>
<dbReference type="SUPFAM" id="SSF53067">
    <property type="entry name" value="Actin-like ATPase domain"/>
    <property type="match status" value="1"/>
</dbReference>
<dbReference type="Pfam" id="PF01968">
    <property type="entry name" value="Hydantoinase_A"/>
    <property type="match status" value="1"/>
</dbReference>
<keyword evidence="5" id="KW-1185">Reference proteome</keyword>
<feature type="domain" description="Acetophenone carboxylase-like C-terminal" evidence="3">
    <location>
        <begin position="519"/>
        <end position="692"/>
    </location>
</feature>
<dbReference type="Pfam" id="PF19278">
    <property type="entry name" value="Hydant_A_C"/>
    <property type="match status" value="1"/>
</dbReference>
<dbReference type="InterPro" id="IPR045079">
    <property type="entry name" value="Oxoprolinase-like"/>
</dbReference>
<evidence type="ECO:0000313" key="4">
    <source>
        <dbReference type="EMBL" id="PNU06386.1"/>
    </source>
</evidence>
<evidence type="ECO:0000259" key="3">
    <source>
        <dbReference type="Pfam" id="PF19278"/>
    </source>
</evidence>
<evidence type="ECO:0000259" key="2">
    <source>
        <dbReference type="Pfam" id="PF05378"/>
    </source>
</evidence>
<dbReference type="GO" id="GO:0017168">
    <property type="term" value="F:5-oxoprolinase (ATP-hydrolyzing) activity"/>
    <property type="evidence" value="ECO:0007669"/>
    <property type="project" value="TreeGrafter"/>
</dbReference>
<name>A0A2K2G5S4_9SPHN</name>